<evidence type="ECO:0000256" key="9">
    <source>
        <dbReference type="ARBA" id="ARBA00022741"/>
    </source>
</evidence>
<comment type="subcellular location">
    <subcellularLocation>
        <location evidence="1">Cell inner membrane</location>
        <topology evidence="1">Multi-pass membrane protein</topology>
    </subcellularLocation>
</comment>
<dbReference type="RefSeq" id="WP_212192511.1">
    <property type="nucleotide sequence ID" value="NZ_JAGTAR010000033.1"/>
</dbReference>
<dbReference type="InterPro" id="IPR005702">
    <property type="entry name" value="Wzc-like_C"/>
</dbReference>
<dbReference type="SUPFAM" id="SSF52540">
    <property type="entry name" value="P-loop containing nucleoside triphosphate hydrolases"/>
    <property type="match status" value="1"/>
</dbReference>
<evidence type="ECO:0000256" key="6">
    <source>
        <dbReference type="ARBA" id="ARBA00022519"/>
    </source>
</evidence>
<comment type="similarity">
    <text evidence="2">Belongs to the CpsD/CapB family.</text>
</comment>
<keyword evidence="5" id="KW-1003">Cell membrane</keyword>
<evidence type="ECO:0000256" key="14">
    <source>
        <dbReference type="ARBA" id="ARBA00023137"/>
    </source>
</evidence>
<evidence type="ECO:0000256" key="15">
    <source>
        <dbReference type="ARBA" id="ARBA00051245"/>
    </source>
</evidence>
<evidence type="ECO:0000256" key="5">
    <source>
        <dbReference type="ARBA" id="ARBA00022475"/>
    </source>
</evidence>
<dbReference type="CDD" id="cd05387">
    <property type="entry name" value="BY-kinase"/>
    <property type="match status" value="1"/>
</dbReference>
<protein>
    <recommendedName>
        <fullName evidence="4">non-specific protein-tyrosine kinase</fullName>
        <ecNumber evidence="4">2.7.10.2</ecNumber>
    </recommendedName>
</protein>
<dbReference type="InterPro" id="IPR003856">
    <property type="entry name" value="LPS_length_determ_N"/>
</dbReference>
<feature type="transmembrane region" description="Helical" evidence="17">
    <location>
        <begin position="508"/>
        <end position="527"/>
    </location>
</feature>
<keyword evidence="6" id="KW-0997">Cell inner membrane</keyword>
<dbReference type="PANTHER" id="PTHR32309">
    <property type="entry name" value="TYROSINE-PROTEIN KINASE"/>
    <property type="match status" value="1"/>
</dbReference>
<dbReference type="GO" id="GO:0005524">
    <property type="term" value="F:ATP binding"/>
    <property type="evidence" value="ECO:0007669"/>
    <property type="project" value="UniProtKB-KW"/>
</dbReference>
<gene>
    <name evidence="20" type="ORF">KDU71_18095</name>
</gene>
<name>A0A941F693_9BACT</name>
<feature type="domain" description="Polysaccharide chain length determinant N-terminal" evidence="18">
    <location>
        <begin position="11"/>
        <end position="102"/>
    </location>
</feature>
<evidence type="ECO:0000256" key="1">
    <source>
        <dbReference type="ARBA" id="ARBA00004429"/>
    </source>
</evidence>
<sequence>MLIDNDVNQGDLKVIIAKVLRYWYLYPICVLMFTGMGIVYQKYSQPVYSVGAKIVVHQQERGTIDPTRFFSGYELFSGRTNFENSLITLQSRPLLEKVFEKLDFNVAYFRQELFYEREIFNNVPFQVVLDKNTPQLTNTKFSLKILNSKEYQLELEEAEGEIYDFSKQSIIESVTGLTISKKYRFGDVVESENYKFVVLLKEGIDVKKSMKHDFNFEVKSNQQLARDYYGRLSLTPTSREASAINVTMVTYNIRKGMAFLDAYLKTVIEDNLDNKNHIAQSTVAYIDQQLTEVYDSLDLAERSLQQFQSKEQVLDVNMKASQIYESIRQIEIERSAKESQIQYLQFLNNSFSSGDEDTEYSLTTVSDLGNQVLNDLLNEYISLTARKRQLIENNQGKSPRIKDLDFQIRNLRNTILVNLEYAYDAANNELSRINRRMSSLNAQLNTLPETQRNLVGYERNFRLHDATYIYLMEKRAEAQIAKIANLPDYEVFDYPSFAGIQSPKRMRILMFTIFLGLMIPTIFILIYETFFERFNDVDDFQLEFNLPVMGQIFKVPGNKKQLFEDKDLIIYQESFRKLRSNIDFFNWKHDKGRVLLVTSTIPGEGKSFCSYNLTSAFAALGKKTLLLDFDLRKGGLSFDFFNDKERGHGMTEVMSKQKELKDVIRTSDNELSFDYITCGAFPPNPSELIENENTEKLLEDLREQYDFIIIDSAPVSLTSEGSVLSKFSDMVLYVLRMKHTMKKDFKNGINELKVEDHKTSVVLNNIKVNRQKYYYGNYYSKK</sequence>
<dbReference type="Pfam" id="PF02706">
    <property type="entry name" value="Wzz"/>
    <property type="match status" value="1"/>
</dbReference>
<dbReference type="InterPro" id="IPR050445">
    <property type="entry name" value="Bact_polysacc_biosynth/exp"/>
</dbReference>
<accession>A0A941F693</accession>
<comment type="similarity">
    <text evidence="3">Belongs to the etk/wzc family.</text>
</comment>
<keyword evidence="13 17" id="KW-0472">Membrane</keyword>
<dbReference type="EC" id="2.7.10.2" evidence="4"/>
<dbReference type="NCBIfam" id="TIGR01007">
    <property type="entry name" value="eps_fam"/>
    <property type="match status" value="1"/>
</dbReference>
<evidence type="ECO:0000256" key="2">
    <source>
        <dbReference type="ARBA" id="ARBA00007316"/>
    </source>
</evidence>
<reference evidence="20" key="1">
    <citation type="journal article" date="2018" name="Int. J. Syst. Evol. Microbiol.">
        <title>Carboxylicivirga sediminis sp. nov., isolated from coastal sediment.</title>
        <authorList>
            <person name="Wang F.Q."/>
            <person name="Ren L.H."/>
            <person name="Zou R.J."/>
            <person name="Sun Y.Z."/>
            <person name="Liu X.J."/>
            <person name="Jiang F."/>
            <person name="Liu L.J."/>
        </authorList>
    </citation>
    <scope>NUCLEOTIDE SEQUENCE</scope>
    <source>
        <strain evidence="20">JR1</strain>
    </source>
</reference>
<proteinExistence type="inferred from homology"/>
<evidence type="ECO:0000256" key="10">
    <source>
        <dbReference type="ARBA" id="ARBA00022777"/>
    </source>
</evidence>
<dbReference type="GO" id="GO:0004715">
    <property type="term" value="F:non-membrane spanning protein tyrosine kinase activity"/>
    <property type="evidence" value="ECO:0007669"/>
    <property type="project" value="UniProtKB-EC"/>
</dbReference>
<reference evidence="20" key="2">
    <citation type="submission" date="2021-04" db="EMBL/GenBank/DDBJ databases">
        <authorList>
            <person name="Zhang T."/>
            <person name="Zhang Y."/>
            <person name="Lu D."/>
            <person name="Zuo D."/>
            <person name="Du Z."/>
        </authorList>
    </citation>
    <scope>NUCLEOTIDE SEQUENCE</scope>
    <source>
        <strain evidence="20">JR1</strain>
    </source>
</reference>
<evidence type="ECO:0000256" key="16">
    <source>
        <dbReference type="SAM" id="Coils"/>
    </source>
</evidence>
<dbReference type="AlphaFoldDB" id="A0A941F693"/>
<comment type="caution">
    <text evidence="20">The sequence shown here is derived from an EMBL/GenBank/DDBJ whole genome shotgun (WGS) entry which is preliminary data.</text>
</comment>
<evidence type="ECO:0000256" key="4">
    <source>
        <dbReference type="ARBA" id="ARBA00011903"/>
    </source>
</evidence>
<evidence type="ECO:0000313" key="21">
    <source>
        <dbReference type="Proteomes" id="UP000679220"/>
    </source>
</evidence>
<keyword evidence="7 20" id="KW-0808">Transferase</keyword>
<dbReference type="GO" id="GO:0005886">
    <property type="term" value="C:plasma membrane"/>
    <property type="evidence" value="ECO:0007669"/>
    <property type="project" value="UniProtKB-SubCell"/>
</dbReference>
<keyword evidence="9" id="KW-0547">Nucleotide-binding</keyword>
<evidence type="ECO:0000256" key="3">
    <source>
        <dbReference type="ARBA" id="ARBA00008883"/>
    </source>
</evidence>
<evidence type="ECO:0000256" key="7">
    <source>
        <dbReference type="ARBA" id="ARBA00022679"/>
    </source>
</evidence>
<evidence type="ECO:0000256" key="8">
    <source>
        <dbReference type="ARBA" id="ARBA00022692"/>
    </source>
</evidence>
<dbReference type="EMBL" id="JAGTAR010000033">
    <property type="protein sequence ID" value="MBR8537486.1"/>
    <property type="molecule type" value="Genomic_DNA"/>
</dbReference>
<evidence type="ECO:0000313" key="20">
    <source>
        <dbReference type="EMBL" id="MBR8537486.1"/>
    </source>
</evidence>
<evidence type="ECO:0000256" key="17">
    <source>
        <dbReference type="SAM" id="Phobius"/>
    </source>
</evidence>
<keyword evidence="21" id="KW-1185">Reference proteome</keyword>
<evidence type="ECO:0000256" key="12">
    <source>
        <dbReference type="ARBA" id="ARBA00022989"/>
    </source>
</evidence>
<keyword evidence="10" id="KW-0418">Kinase</keyword>
<feature type="coiled-coil region" evidence="16">
    <location>
        <begin position="373"/>
        <end position="443"/>
    </location>
</feature>
<evidence type="ECO:0000256" key="13">
    <source>
        <dbReference type="ARBA" id="ARBA00023136"/>
    </source>
</evidence>
<keyword evidence="12 17" id="KW-1133">Transmembrane helix</keyword>
<keyword evidence="8 17" id="KW-0812">Transmembrane</keyword>
<keyword evidence="11" id="KW-0067">ATP-binding</keyword>
<dbReference type="Gene3D" id="3.40.50.300">
    <property type="entry name" value="P-loop containing nucleotide triphosphate hydrolases"/>
    <property type="match status" value="1"/>
</dbReference>
<dbReference type="Pfam" id="PF13614">
    <property type="entry name" value="AAA_31"/>
    <property type="match status" value="1"/>
</dbReference>
<dbReference type="Proteomes" id="UP000679220">
    <property type="component" value="Unassembled WGS sequence"/>
</dbReference>
<organism evidence="20 21">
    <name type="scientific">Carboxylicivirga sediminis</name>
    <dbReference type="NCBI Taxonomy" id="2006564"/>
    <lineage>
        <taxon>Bacteria</taxon>
        <taxon>Pseudomonadati</taxon>
        <taxon>Bacteroidota</taxon>
        <taxon>Bacteroidia</taxon>
        <taxon>Marinilabiliales</taxon>
        <taxon>Marinilabiliaceae</taxon>
        <taxon>Carboxylicivirga</taxon>
    </lineage>
</organism>
<keyword evidence="14" id="KW-0829">Tyrosine-protein kinase</keyword>
<dbReference type="InterPro" id="IPR025669">
    <property type="entry name" value="AAA_dom"/>
</dbReference>
<evidence type="ECO:0000259" key="19">
    <source>
        <dbReference type="Pfam" id="PF13614"/>
    </source>
</evidence>
<comment type="catalytic activity">
    <reaction evidence="15">
        <text>L-tyrosyl-[protein] + ATP = O-phospho-L-tyrosyl-[protein] + ADP + H(+)</text>
        <dbReference type="Rhea" id="RHEA:10596"/>
        <dbReference type="Rhea" id="RHEA-COMP:10136"/>
        <dbReference type="Rhea" id="RHEA-COMP:20101"/>
        <dbReference type="ChEBI" id="CHEBI:15378"/>
        <dbReference type="ChEBI" id="CHEBI:30616"/>
        <dbReference type="ChEBI" id="CHEBI:46858"/>
        <dbReference type="ChEBI" id="CHEBI:61978"/>
        <dbReference type="ChEBI" id="CHEBI:456216"/>
        <dbReference type="EC" id="2.7.10.2"/>
    </reaction>
</comment>
<evidence type="ECO:0000259" key="18">
    <source>
        <dbReference type="Pfam" id="PF02706"/>
    </source>
</evidence>
<dbReference type="InterPro" id="IPR027417">
    <property type="entry name" value="P-loop_NTPase"/>
</dbReference>
<dbReference type="PANTHER" id="PTHR32309:SF13">
    <property type="entry name" value="FERRIC ENTEROBACTIN TRANSPORT PROTEIN FEPE"/>
    <property type="match status" value="1"/>
</dbReference>
<keyword evidence="16" id="KW-0175">Coiled coil</keyword>
<feature type="domain" description="AAA" evidence="19">
    <location>
        <begin position="602"/>
        <end position="737"/>
    </location>
</feature>
<evidence type="ECO:0000256" key="11">
    <source>
        <dbReference type="ARBA" id="ARBA00022840"/>
    </source>
</evidence>
<feature type="transmembrane region" description="Helical" evidence="17">
    <location>
        <begin position="22"/>
        <end position="40"/>
    </location>
</feature>